<dbReference type="InterPro" id="IPR019775">
    <property type="entry name" value="WD40_repeat_CS"/>
</dbReference>
<dbReference type="InterPro" id="IPR036322">
    <property type="entry name" value="WD40_repeat_dom_sf"/>
</dbReference>
<keyword evidence="5" id="KW-1185">Reference proteome</keyword>
<dbReference type="PROSITE" id="PS00678">
    <property type="entry name" value="WD_REPEATS_1"/>
    <property type="match status" value="1"/>
</dbReference>
<dbReference type="InterPro" id="IPR015943">
    <property type="entry name" value="WD40/YVTN_repeat-like_dom_sf"/>
</dbReference>
<evidence type="ECO:0000256" key="3">
    <source>
        <dbReference type="PROSITE-ProRule" id="PRU00221"/>
    </source>
</evidence>
<sequence length="134" mass="14177">MAASAGLPAANCRLVLRASLHGHREAVTCLAASDAFSLLVTGSSDRRCLLWDLGRLCLLRQLGGHEAPVAAVCINEATGELVSCAGARISLWTVNGDPVASVEAPLEPNRQILCVTMSSVGIPWWFLCLALSRH</sequence>
<organism evidence="4 5">
    <name type="scientific">Protopolystoma xenopodis</name>
    <dbReference type="NCBI Taxonomy" id="117903"/>
    <lineage>
        <taxon>Eukaryota</taxon>
        <taxon>Metazoa</taxon>
        <taxon>Spiralia</taxon>
        <taxon>Lophotrochozoa</taxon>
        <taxon>Platyhelminthes</taxon>
        <taxon>Monogenea</taxon>
        <taxon>Polyopisthocotylea</taxon>
        <taxon>Polystomatidea</taxon>
        <taxon>Polystomatidae</taxon>
        <taxon>Protopolystoma</taxon>
    </lineage>
</organism>
<dbReference type="PROSITE" id="PS50294">
    <property type="entry name" value="WD_REPEATS_REGION"/>
    <property type="match status" value="1"/>
</dbReference>
<evidence type="ECO:0000313" key="4">
    <source>
        <dbReference type="EMBL" id="VEL21914.1"/>
    </source>
</evidence>
<evidence type="ECO:0000256" key="1">
    <source>
        <dbReference type="ARBA" id="ARBA00022574"/>
    </source>
</evidence>
<dbReference type="SMART" id="SM00320">
    <property type="entry name" value="WD40"/>
    <property type="match status" value="2"/>
</dbReference>
<dbReference type="OrthoDB" id="10018316at2759"/>
<name>A0A3S5BWN9_9PLAT</name>
<dbReference type="AlphaFoldDB" id="A0A3S5BWN9"/>
<dbReference type="InterPro" id="IPR051944">
    <property type="entry name" value="BEACH_domain_protein"/>
</dbReference>
<evidence type="ECO:0000313" key="5">
    <source>
        <dbReference type="Proteomes" id="UP000784294"/>
    </source>
</evidence>
<keyword evidence="2" id="KW-0677">Repeat</keyword>
<keyword evidence="1 3" id="KW-0853">WD repeat</keyword>
<dbReference type="Gene3D" id="2.130.10.10">
    <property type="entry name" value="YVTN repeat-like/Quinoprotein amine dehydrogenase"/>
    <property type="match status" value="1"/>
</dbReference>
<dbReference type="PANTHER" id="PTHR46108">
    <property type="entry name" value="BLUE CHEESE"/>
    <property type="match status" value="1"/>
</dbReference>
<dbReference type="InterPro" id="IPR001680">
    <property type="entry name" value="WD40_rpt"/>
</dbReference>
<accession>A0A3S5BWN9</accession>
<dbReference type="SUPFAM" id="SSF50978">
    <property type="entry name" value="WD40 repeat-like"/>
    <property type="match status" value="1"/>
</dbReference>
<dbReference type="Pfam" id="PF00400">
    <property type="entry name" value="WD40"/>
    <property type="match status" value="1"/>
</dbReference>
<feature type="repeat" description="WD" evidence="3">
    <location>
        <begin position="20"/>
        <end position="53"/>
    </location>
</feature>
<gene>
    <name evidence="4" type="ORF">PXEA_LOCUS15354</name>
</gene>
<reference evidence="4" key="1">
    <citation type="submission" date="2018-11" db="EMBL/GenBank/DDBJ databases">
        <authorList>
            <consortium name="Pathogen Informatics"/>
        </authorList>
    </citation>
    <scope>NUCLEOTIDE SEQUENCE</scope>
</reference>
<proteinExistence type="predicted"/>
<dbReference type="Proteomes" id="UP000784294">
    <property type="component" value="Unassembled WGS sequence"/>
</dbReference>
<dbReference type="EMBL" id="CAAALY010053756">
    <property type="protein sequence ID" value="VEL21914.1"/>
    <property type="molecule type" value="Genomic_DNA"/>
</dbReference>
<comment type="caution">
    <text evidence="4">The sequence shown here is derived from an EMBL/GenBank/DDBJ whole genome shotgun (WGS) entry which is preliminary data.</text>
</comment>
<dbReference type="PROSITE" id="PS50082">
    <property type="entry name" value="WD_REPEATS_2"/>
    <property type="match status" value="1"/>
</dbReference>
<dbReference type="PANTHER" id="PTHR46108:SF4">
    <property type="entry name" value="BLUE CHEESE"/>
    <property type="match status" value="1"/>
</dbReference>
<evidence type="ECO:0000256" key="2">
    <source>
        <dbReference type="ARBA" id="ARBA00022737"/>
    </source>
</evidence>
<protein>
    <submittedName>
        <fullName evidence="4">Uncharacterized protein</fullName>
    </submittedName>
</protein>